<evidence type="ECO:0000313" key="1">
    <source>
        <dbReference type="EMBL" id="KDQ25343.1"/>
    </source>
</evidence>
<proteinExistence type="predicted"/>
<dbReference type="OrthoDB" id="3220614at2759"/>
<accession>A0A067NBG4</accession>
<organism evidence="1 2">
    <name type="scientific">Pleurotus ostreatus (strain PC15)</name>
    <name type="common">Oyster mushroom</name>
    <dbReference type="NCBI Taxonomy" id="1137138"/>
    <lineage>
        <taxon>Eukaryota</taxon>
        <taxon>Fungi</taxon>
        <taxon>Dikarya</taxon>
        <taxon>Basidiomycota</taxon>
        <taxon>Agaricomycotina</taxon>
        <taxon>Agaricomycetes</taxon>
        <taxon>Agaricomycetidae</taxon>
        <taxon>Agaricales</taxon>
        <taxon>Pleurotineae</taxon>
        <taxon>Pleurotaceae</taxon>
        <taxon>Pleurotus</taxon>
    </lineage>
</organism>
<dbReference type="VEuPathDB" id="FungiDB:PLEOSDRAFT_1045553"/>
<dbReference type="InterPro" id="IPR046521">
    <property type="entry name" value="DUF6698"/>
</dbReference>
<name>A0A067NBG4_PLEO1</name>
<dbReference type="STRING" id="1137138.A0A067NBG4"/>
<gene>
    <name evidence="1" type="ORF">PLEOSDRAFT_1045553</name>
</gene>
<dbReference type="HOGENOM" id="CLU_035918_9_2_1"/>
<reference evidence="2" key="1">
    <citation type="journal article" date="2014" name="Proc. Natl. Acad. Sci. U.S.A.">
        <title>Extensive sampling of basidiomycete genomes demonstrates inadequacy of the white-rot/brown-rot paradigm for wood decay fungi.</title>
        <authorList>
            <person name="Riley R."/>
            <person name="Salamov A.A."/>
            <person name="Brown D.W."/>
            <person name="Nagy L.G."/>
            <person name="Floudas D."/>
            <person name="Held B.W."/>
            <person name="Levasseur A."/>
            <person name="Lombard V."/>
            <person name="Morin E."/>
            <person name="Otillar R."/>
            <person name="Lindquist E.A."/>
            <person name="Sun H."/>
            <person name="LaButti K.M."/>
            <person name="Schmutz J."/>
            <person name="Jabbour D."/>
            <person name="Luo H."/>
            <person name="Baker S.E."/>
            <person name="Pisabarro A.G."/>
            <person name="Walton J.D."/>
            <person name="Blanchette R.A."/>
            <person name="Henrissat B."/>
            <person name="Martin F."/>
            <person name="Cullen D."/>
            <person name="Hibbett D.S."/>
            <person name="Grigoriev I.V."/>
        </authorList>
    </citation>
    <scope>NUCLEOTIDE SEQUENCE [LARGE SCALE GENOMIC DNA]</scope>
    <source>
        <strain evidence="2">PC15</strain>
    </source>
</reference>
<dbReference type="EMBL" id="KL198010">
    <property type="protein sequence ID" value="KDQ25343.1"/>
    <property type="molecule type" value="Genomic_DNA"/>
</dbReference>
<dbReference type="Pfam" id="PF20414">
    <property type="entry name" value="DUF6698"/>
    <property type="match status" value="1"/>
</dbReference>
<sequence length="124" mass="14327">PSFVYEEESYDPENMDRGLLQGWLLVRVMRHIFTGPTTATKQAQKLARGCNARKLGIIQVTPNMIAYAAVQTRVMLSAASSWTNEDGDFVLSIFYDRIINLFRDDEGGEWTQQTLAWWNRYARF</sequence>
<dbReference type="Proteomes" id="UP000027073">
    <property type="component" value="Unassembled WGS sequence"/>
</dbReference>
<evidence type="ECO:0000313" key="2">
    <source>
        <dbReference type="Proteomes" id="UP000027073"/>
    </source>
</evidence>
<protein>
    <submittedName>
        <fullName evidence="1">Uncharacterized protein</fullName>
    </submittedName>
</protein>
<feature type="non-terminal residue" evidence="1">
    <location>
        <position position="1"/>
    </location>
</feature>
<dbReference type="InParanoid" id="A0A067NBG4"/>
<dbReference type="AlphaFoldDB" id="A0A067NBG4"/>